<comment type="caution">
    <text evidence="1">The sequence shown here is derived from an EMBL/GenBank/DDBJ whole genome shotgun (WGS) entry which is preliminary data.</text>
</comment>
<name>A0A2W5R1H3_ANCNO</name>
<evidence type="ECO:0000313" key="1">
    <source>
        <dbReference type="EMBL" id="PZQ82694.1"/>
    </source>
</evidence>
<dbReference type="EMBL" id="QFQD01000030">
    <property type="protein sequence ID" value="PZQ82694.1"/>
    <property type="molecule type" value="Genomic_DNA"/>
</dbReference>
<sequence length="89" mass="9784">MAEASPRHYPLPPSLPPRGIRREAAAAYVGVSPRKFDEMVQDGRMPPAKKIDGARVWDIRRLDLAFDKLPDNGPSADAEDAAGEWICKA</sequence>
<organism evidence="1 2">
    <name type="scientific">Ancylobacter novellus</name>
    <name type="common">Thiobacillus novellus</name>
    <dbReference type="NCBI Taxonomy" id="921"/>
    <lineage>
        <taxon>Bacteria</taxon>
        <taxon>Pseudomonadati</taxon>
        <taxon>Pseudomonadota</taxon>
        <taxon>Alphaproteobacteria</taxon>
        <taxon>Hyphomicrobiales</taxon>
        <taxon>Xanthobacteraceae</taxon>
        <taxon>Ancylobacter</taxon>
    </lineage>
</organism>
<reference evidence="1 2" key="1">
    <citation type="submission" date="2017-08" db="EMBL/GenBank/DDBJ databases">
        <title>Infants hospitalized years apart are colonized by the same room-sourced microbial strains.</title>
        <authorList>
            <person name="Brooks B."/>
            <person name="Olm M.R."/>
            <person name="Firek B.A."/>
            <person name="Baker R."/>
            <person name="Thomas B.C."/>
            <person name="Morowitz M.J."/>
            <person name="Banfield J.F."/>
        </authorList>
    </citation>
    <scope>NUCLEOTIDE SEQUENCE [LARGE SCALE GENOMIC DNA]</scope>
    <source>
        <strain evidence="1">S2_005_001_R2_27</strain>
    </source>
</reference>
<accession>A0A2W5R1H3</accession>
<proteinExistence type="predicted"/>
<dbReference type="Proteomes" id="UP000248887">
    <property type="component" value="Unassembled WGS sequence"/>
</dbReference>
<evidence type="ECO:0000313" key="2">
    <source>
        <dbReference type="Proteomes" id="UP000248887"/>
    </source>
</evidence>
<dbReference type="AlphaFoldDB" id="A0A2W5R1H3"/>
<gene>
    <name evidence="1" type="ORF">DI549_10985</name>
</gene>
<protein>
    <submittedName>
        <fullName evidence="1">Uncharacterized protein</fullName>
    </submittedName>
</protein>